<dbReference type="VEuPathDB" id="FungiDB:BTJ68_12753"/>
<comment type="caution">
    <text evidence="2">The sequence shown here is derived from an EMBL/GenBank/DDBJ whole genome shotgun (WGS) entry which is preliminary data.</text>
</comment>
<dbReference type="Proteomes" id="UP000194280">
    <property type="component" value="Unassembled WGS sequence"/>
</dbReference>
<dbReference type="OrthoDB" id="2152248at2759"/>
<dbReference type="InParanoid" id="A0A1Z5ST44"/>
<dbReference type="InterPro" id="IPR000073">
    <property type="entry name" value="AB_hydrolase_1"/>
</dbReference>
<evidence type="ECO:0000313" key="2">
    <source>
        <dbReference type="EMBL" id="OTA23993.1"/>
    </source>
</evidence>
<reference evidence="2 3" key="1">
    <citation type="submission" date="2017-01" db="EMBL/GenBank/DDBJ databases">
        <title>The recent genome duplication of the halophilic yeast Hortaea werneckii: insights from long-read sequencing.</title>
        <authorList>
            <person name="Sinha S."/>
            <person name="Flibotte S."/>
            <person name="Neira M."/>
            <person name="Lenassi M."/>
            <person name="Gostincar C."/>
            <person name="Stajich J.E."/>
            <person name="Nislow C.E."/>
        </authorList>
    </citation>
    <scope>NUCLEOTIDE SEQUENCE [LARGE SCALE GENOMIC DNA]</scope>
    <source>
        <strain evidence="2 3">EXF-2000</strain>
    </source>
</reference>
<gene>
    <name evidence="2" type="ORF">BTJ68_12753</name>
</gene>
<name>A0A1Z5ST44_HORWE</name>
<dbReference type="SUPFAM" id="SSF53474">
    <property type="entry name" value="alpha/beta-Hydrolases"/>
    <property type="match status" value="1"/>
</dbReference>
<organism evidence="2 3">
    <name type="scientific">Hortaea werneckii EXF-2000</name>
    <dbReference type="NCBI Taxonomy" id="1157616"/>
    <lineage>
        <taxon>Eukaryota</taxon>
        <taxon>Fungi</taxon>
        <taxon>Dikarya</taxon>
        <taxon>Ascomycota</taxon>
        <taxon>Pezizomycotina</taxon>
        <taxon>Dothideomycetes</taxon>
        <taxon>Dothideomycetidae</taxon>
        <taxon>Mycosphaerellales</taxon>
        <taxon>Teratosphaeriaceae</taxon>
        <taxon>Hortaea</taxon>
    </lineage>
</organism>
<dbReference type="Pfam" id="PF20174">
    <property type="entry name" value="DUF6540"/>
    <property type="match status" value="1"/>
</dbReference>
<accession>A0A1Z5ST44</accession>
<proteinExistence type="predicted"/>
<dbReference type="PANTHER" id="PTHR47381">
    <property type="entry name" value="ALPHA/BETA-HYDROLASES SUPERFAMILY PROTEIN"/>
    <property type="match status" value="1"/>
</dbReference>
<keyword evidence="3" id="KW-1185">Reference proteome</keyword>
<dbReference type="EMBL" id="MUNK01000265">
    <property type="protein sequence ID" value="OTA23993.1"/>
    <property type="molecule type" value="Genomic_DNA"/>
</dbReference>
<evidence type="ECO:0000313" key="3">
    <source>
        <dbReference type="Proteomes" id="UP000194280"/>
    </source>
</evidence>
<protein>
    <recommendedName>
        <fullName evidence="1">AB hydrolase-1 domain-containing protein</fullName>
    </recommendedName>
</protein>
<feature type="domain" description="AB hydrolase-1" evidence="1">
    <location>
        <begin position="71"/>
        <end position="307"/>
    </location>
</feature>
<dbReference type="AlphaFoldDB" id="A0A1Z5ST44"/>
<dbReference type="InterPro" id="IPR029058">
    <property type="entry name" value="AB_hydrolase_fold"/>
</dbReference>
<dbReference type="InterPro" id="IPR046670">
    <property type="entry name" value="DUF6540"/>
</dbReference>
<dbReference type="Pfam" id="PF12697">
    <property type="entry name" value="Abhydrolase_6"/>
    <property type="match status" value="1"/>
</dbReference>
<evidence type="ECO:0000259" key="1">
    <source>
        <dbReference type="Pfam" id="PF12697"/>
    </source>
</evidence>
<sequence>MAGSSTFTWAHALQLHSSLSPFESPLPGTHAAFADVKPVSWKRMNIAGILVTVYGMQELPSDASDVTCLWLLHGRGDTQDSMAYTAASLLNVWNGRRQYRQKGLICICFDQRNHGSRMIDDRANVSWKQGNPTHGQDMFNLYSGTASDLSVLITQLPQYLSFKLSEHLCAGVSLGGHATWQILVSEPRVTAGIVVIGCPDYVRLMTDRAIRSELPTTTDSDPPGRNFLGSNDFPASLISSVETYDPAGVFLSELDTVTGDDHLHMPSVAEQARLRPLLNNRLGGKKILVMGGGKDKLVPPACGEPFLTWLKKAVDPVYGWSRDSGVEVEDIIDPEARHEFSARMRKEAERWICEVMAGEKSRGGYETADSKVHISIVVHKGEPLDYPHYRHTALWIRFHDDGSSPYLAHIVGSPRDYVFETDDSGDLTSIPSFARLISVGWLSQTWTSSMLRQLFASIPVNNRDIELNCQTWVERALKVLRDSGALTPAEYDQGVSDMVDAIAEAEDEES</sequence>
<dbReference type="PANTHER" id="PTHR47381:SF3">
    <property type="entry name" value="ALPHA_BETA-HYDROLASES SUPERFAMILY PROTEIN"/>
    <property type="match status" value="1"/>
</dbReference>
<dbReference type="Gene3D" id="3.40.50.1820">
    <property type="entry name" value="alpha/beta hydrolase"/>
    <property type="match status" value="1"/>
</dbReference>
<dbReference type="STRING" id="1157616.A0A1Z5ST44"/>